<accession>A0ACB9ZBT3</accession>
<evidence type="ECO:0000313" key="2">
    <source>
        <dbReference type="Proteomes" id="UP001497700"/>
    </source>
</evidence>
<dbReference type="Proteomes" id="UP001497700">
    <property type="component" value="Unassembled WGS sequence"/>
</dbReference>
<dbReference type="EMBL" id="MU393431">
    <property type="protein sequence ID" value="KAI4869316.1"/>
    <property type="molecule type" value="Genomic_DNA"/>
</dbReference>
<proteinExistence type="predicted"/>
<comment type="caution">
    <text evidence="1">The sequence shown here is derived from an EMBL/GenBank/DDBJ whole genome shotgun (WGS) entry which is preliminary data.</text>
</comment>
<protein>
    <submittedName>
        <fullName evidence="1">Uncharacterized protein</fullName>
    </submittedName>
</protein>
<keyword evidence="2" id="KW-1185">Reference proteome</keyword>
<gene>
    <name evidence="1" type="ORF">F4820DRAFT_444168</name>
</gene>
<sequence length="416" mass="47371">MCQDWRQEYIRCGHVSRKLINCPTYHKQQNAAKGFFGRLFHGESRRRRSCGRVVPHYADPKPFCLECIIKHGRLQTNSVGDGALRVHRPLVDYDLRPFSEHLERRMTVARRPEISGACFRYDDNTSCNHLGTTTGPIVWIPELYHNPQKFARSTSPPVLHRPRPQQAICAQRSSCDTRREEKYQVCGGSIPEHSSSRAKSNPTTGHSQRHRKPAEPEPFYSFQHRRRYTGNGSSWTPPAPKRSPPMPSQGVRHGANAWSQQNSFPPQGFPPCPAMTQDYPPLRRKRGQVFRIHPTKHPPIYPPTRPPTRLPTHPPTRPSGCLPARPPIRVPTPKYLSYLNAQRKAAGTYAPDTEKVTVTPPRVPPKPTKPHKGAWDSAAASALGRLRYELFLSRRKAIEPNPKLVQLVRVTVERMK</sequence>
<evidence type="ECO:0000313" key="1">
    <source>
        <dbReference type="EMBL" id="KAI4869316.1"/>
    </source>
</evidence>
<name>A0ACB9ZBT3_9PEZI</name>
<reference evidence="1 2" key="1">
    <citation type="journal article" date="2022" name="New Phytol.">
        <title>Ecological generalism drives hyperdiversity of secondary metabolite gene clusters in xylarialean endophytes.</title>
        <authorList>
            <person name="Franco M.E.E."/>
            <person name="Wisecaver J.H."/>
            <person name="Arnold A.E."/>
            <person name="Ju Y.M."/>
            <person name="Slot J.C."/>
            <person name="Ahrendt S."/>
            <person name="Moore L.P."/>
            <person name="Eastman K.E."/>
            <person name="Scott K."/>
            <person name="Konkel Z."/>
            <person name="Mondo S.J."/>
            <person name="Kuo A."/>
            <person name="Hayes R.D."/>
            <person name="Haridas S."/>
            <person name="Andreopoulos B."/>
            <person name="Riley R."/>
            <person name="LaButti K."/>
            <person name="Pangilinan J."/>
            <person name="Lipzen A."/>
            <person name="Amirebrahimi M."/>
            <person name="Yan J."/>
            <person name="Adam C."/>
            <person name="Keymanesh K."/>
            <person name="Ng V."/>
            <person name="Louie K."/>
            <person name="Northen T."/>
            <person name="Drula E."/>
            <person name="Henrissat B."/>
            <person name="Hsieh H.M."/>
            <person name="Youens-Clark K."/>
            <person name="Lutzoni F."/>
            <person name="Miadlikowska J."/>
            <person name="Eastwood D.C."/>
            <person name="Hamelin R.C."/>
            <person name="Grigoriev I.V."/>
            <person name="U'Ren J.M."/>
        </authorList>
    </citation>
    <scope>NUCLEOTIDE SEQUENCE [LARGE SCALE GENOMIC DNA]</scope>
    <source>
        <strain evidence="1 2">CBS 119005</strain>
    </source>
</reference>
<organism evidence="1 2">
    <name type="scientific">Hypoxylon rubiginosum</name>
    <dbReference type="NCBI Taxonomy" id="110542"/>
    <lineage>
        <taxon>Eukaryota</taxon>
        <taxon>Fungi</taxon>
        <taxon>Dikarya</taxon>
        <taxon>Ascomycota</taxon>
        <taxon>Pezizomycotina</taxon>
        <taxon>Sordariomycetes</taxon>
        <taxon>Xylariomycetidae</taxon>
        <taxon>Xylariales</taxon>
        <taxon>Hypoxylaceae</taxon>
        <taxon>Hypoxylon</taxon>
    </lineage>
</organism>